<gene>
    <name evidence="1" type="ORF">AUR64_02530</name>
</gene>
<organism evidence="1 2">
    <name type="scientific">Haloprofundus marisrubri</name>
    <dbReference type="NCBI Taxonomy" id="1514971"/>
    <lineage>
        <taxon>Archaea</taxon>
        <taxon>Methanobacteriati</taxon>
        <taxon>Methanobacteriota</taxon>
        <taxon>Stenosarchaea group</taxon>
        <taxon>Halobacteria</taxon>
        <taxon>Halobacteriales</taxon>
        <taxon>Haloferacaceae</taxon>
        <taxon>Haloprofundus</taxon>
    </lineage>
</organism>
<evidence type="ECO:0000313" key="2">
    <source>
        <dbReference type="Proteomes" id="UP000054387"/>
    </source>
</evidence>
<name>A0A0W1R314_9EURY</name>
<reference evidence="1 2" key="1">
    <citation type="submission" date="2015-12" db="EMBL/GenBank/DDBJ databases">
        <title>Haloprofundus marisrubri gen. nov., sp. nov., an extremely halophilic archaeon isolated from the Discovery deep brine-seawater interface in the Red Sea.</title>
        <authorList>
            <person name="Zhang G."/>
            <person name="Stingl U."/>
            <person name="Rashid M."/>
        </authorList>
    </citation>
    <scope>NUCLEOTIDE SEQUENCE [LARGE SCALE GENOMIC DNA]</scope>
    <source>
        <strain evidence="1 2">SB9</strain>
    </source>
</reference>
<comment type="caution">
    <text evidence="1">The sequence shown here is derived from an EMBL/GenBank/DDBJ whole genome shotgun (WGS) entry which is preliminary data.</text>
</comment>
<accession>A0A0W1R314</accession>
<dbReference type="Proteomes" id="UP000054387">
    <property type="component" value="Unassembled WGS sequence"/>
</dbReference>
<proteinExistence type="predicted"/>
<keyword evidence="2" id="KW-1185">Reference proteome</keyword>
<dbReference type="EMBL" id="LOPU01000040">
    <property type="protein sequence ID" value="KTG07736.1"/>
    <property type="molecule type" value="Genomic_DNA"/>
</dbReference>
<protein>
    <submittedName>
        <fullName evidence="1">Uncharacterized protein</fullName>
    </submittedName>
</protein>
<sequence>MLKHERAPCLSANSRHGLARASVATSSMTCSSRVRIAVTKGSEASPWSSVRVESVSTVLARS</sequence>
<evidence type="ECO:0000313" key="1">
    <source>
        <dbReference type="EMBL" id="KTG07736.1"/>
    </source>
</evidence>
<dbReference type="AlphaFoldDB" id="A0A0W1R314"/>